<protein>
    <submittedName>
        <fullName evidence="1">Uncharacterized protein</fullName>
    </submittedName>
</protein>
<accession>A0A0E9WDR8</accession>
<proteinExistence type="predicted"/>
<organism evidence="1">
    <name type="scientific">Anguilla anguilla</name>
    <name type="common">European freshwater eel</name>
    <name type="synonym">Muraena anguilla</name>
    <dbReference type="NCBI Taxonomy" id="7936"/>
    <lineage>
        <taxon>Eukaryota</taxon>
        <taxon>Metazoa</taxon>
        <taxon>Chordata</taxon>
        <taxon>Craniata</taxon>
        <taxon>Vertebrata</taxon>
        <taxon>Euteleostomi</taxon>
        <taxon>Actinopterygii</taxon>
        <taxon>Neopterygii</taxon>
        <taxon>Teleostei</taxon>
        <taxon>Anguilliformes</taxon>
        <taxon>Anguillidae</taxon>
        <taxon>Anguilla</taxon>
    </lineage>
</organism>
<name>A0A0E9WDR8_ANGAN</name>
<sequence length="48" mass="5448">MKLLKYWSRKSSPGPRKAKSRRYISLLVICATTSLLVILADTKPKART</sequence>
<reference evidence="1" key="2">
    <citation type="journal article" date="2015" name="Fish Shellfish Immunol.">
        <title>Early steps in the European eel (Anguilla anguilla)-Vibrio vulnificus interaction in the gills: Role of the RtxA13 toxin.</title>
        <authorList>
            <person name="Callol A."/>
            <person name="Pajuelo D."/>
            <person name="Ebbesson L."/>
            <person name="Teles M."/>
            <person name="MacKenzie S."/>
            <person name="Amaro C."/>
        </authorList>
    </citation>
    <scope>NUCLEOTIDE SEQUENCE</scope>
</reference>
<dbReference type="AlphaFoldDB" id="A0A0E9WDR8"/>
<evidence type="ECO:0000313" key="1">
    <source>
        <dbReference type="EMBL" id="JAH87633.1"/>
    </source>
</evidence>
<reference evidence="1" key="1">
    <citation type="submission" date="2014-11" db="EMBL/GenBank/DDBJ databases">
        <authorList>
            <person name="Amaro Gonzalez C."/>
        </authorList>
    </citation>
    <scope>NUCLEOTIDE SEQUENCE</scope>
</reference>
<dbReference type="EMBL" id="GBXM01020944">
    <property type="protein sequence ID" value="JAH87633.1"/>
    <property type="molecule type" value="Transcribed_RNA"/>
</dbReference>